<dbReference type="EMBL" id="LR746272">
    <property type="protein sequence ID" value="CAA7401614.1"/>
    <property type="molecule type" value="Genomic_DNA"/>
</dbReference>
<feature type="transmembrane region" description="Helical" evidence="1">
    <location>
        <begin position="249"/>
        <end position="278"/>
    </location>
</feature>
<proteinExistence type="predicted"/>
<dbReference type="PANTHER" id="PTHR31133:SF12">
    <property type="entry name" value="MEMBRANE PROTEIN"/>
    <property type="match status" value="1"/>
</dbReference>
<dbReference type="Proteomes" id="UP000663760">
    <property type="component" value="Chromosome 9"/>
</dbReference>
<organism evidence="2 3">
    <name type="scientific">Spirodela intermedia</name>
    <name type="common">Intermediate duckweed</name>
    <dbReference type="NCBI Taxonomy" id="51605"/>
    <lineage>
        <taxon>Eukaryota</taxon>
        <taxon>Viridiplantae</taxon>
        <taxon>Streptophyta</taxon>
        <taxon>Embryophyta</taxon>
        <taxon>Tracheophyta</taxon>
        <taxon>Spermatophyta</taxon>
        <taxon>Magnoliopsida</taxon>
        <taxon>Liliopsida</taxon>
        <taxon>Araceae</taxon>
        <taxon>Lemnoideae</taxon>
        <taxon>Spirodela</taxon>
    </lineage>
</organism>
<keyword evidence="1" id="KW-0812">Transmembrane</keyword>
<feature type="transmembrane region" description="Helical" evidence="1">
    <location>
        <begin position="189"/>
        <end position="211"/>
    </location>
</feature>
<reference evidence="2" key="1">
    <citation type="submission" date="2020-02" db="EMBL/GenBank/DDBJ databases">
        <authorList>
            <person name="Scholz U."/>
            <person name="Mascher M."/>
            <person name="Fiebig A."/>
        </authorList>
    </citation>
    <scope>NUCLEOTIDE SEQUENCE</scope>
</reference>
<accession>A0A7I8KXE0</accession>
<dbReference type="OrthoDB" id="1054248at2759"/>
<protein>
    <submittedName>
        <fullName evidence="2">Uncharacterized protein</fullName>
    </submittedName>
</protein>
<keyword evidence="3" id="KW-1185">Reference proteome</keyword>
<evidence type="ECO:0000313" key="2">
    <source>
        <dbReference type="EMBL" id="CAA7401614.1"/>
    </source>
</evidence>
<evidence type="ECO:0000256" key="1">
    <source>
        <dbReference type="SAM" id="Phobius"/>
    </source>
</evidence>
<dbReference type="AlphaFoldDB" id="A0A7I8KXE0"/>
<keyword evidence="1" id="KW-1133">Transmembrane helix</keyword>
<keyword evidence="1" id="KW-0472">Membrane</keyword>
<dbReference type="PANTHER" id="PTHR31133">
    <property type="entry name" value="MEMBRANE PROTEIN"/>
    <property type="match status" value="1"/>
</dbReference>
<gene>
    <name evidence="2" type="ORF">SI8410_09012292</name>
</gene>
<feature type="transmembrane region" description="Helical" evidence="1">
    <location>
        <begin position="42"/>
        <end position="66"/>
    </location>
</feature>
<evidence type="ECO:0000313" key="3">
    <source>
        <dbReference type="Proteomes" id="UP000663760"/>
    </source>
</evidence>
<feature type="transmembrane region" description="Helical" evidence="1">
    <location>
        <begin position="16"/>
        <end position="35"/>
    </location>
</feature>
<sequence length="584" mass="64237">MAQVMPPEAVQSAKKGLWATYVVFAFCCALVFGFFKGLLIGPIAALVLIIGNVGVIVGLLPAHVYWTVLTLVKTNLVSVALKVVLLFTLPIVFMLWLALGIVGSVLVGLGYGFVAPWMATFDAFRLEGERNKFVHCIVDGTWGTIKGSCTVTRDFADFCYHSVPLYMKELRAATEVPQPHKIRFVDVPACILVAITGVIVDLPLYTIIAVVKSPYMLFKGWQRLMHDLISGEGPFRETSCVPIAGLAILFWPLVVVACVALAFLSGIFFGLYGAVIVYQERSLRRGLAYVVATVAEFDEYTNDWLHLSEGTIFPRPQYRKRKASNSSELSIGSSLAKGGRVGSGPMEPPALLVPSLAPSRSVREVIHEVKMVQIWDELMTGFEVGGKQLLDAEVITLADLSEWVKMKGSKGGIIGLGLPSYCLLDTLVESITVGASGIVLSNGAEVNHQNRPQDRLLDWFFHPVMVLKEQIRVINLEAGELRFLEKLVIFGNNTQRMESWNNGSVAPQDAMRNAQIQAISRRLVGMTGSISKFPTYRRRFERVVKVLIAHSLEREPPGATERGSIRGWGSLRVSKSTKAMHAEV</sequence>
<name>A0A7I8KXE0_SPIIN</name>
<feature type="transmembrane region" description="Helical" evidence="1">
    <location>
        <begin position="86"/>
        <end position="114"/>
    </location>
</feature>
<dbReference type="InterPro" id="IPR040229">
    <property type="entry name" value="At3g27390-like"/>
</dbReference>